<reference evidence="3" key="1">
    <citation type="submission" date="2016-05" db="EMBL/GenBank/DDBJ databases">
        <authorList>
            <person name="Naeem Raeece"/>
        </authorList>
    </citation>
    <scope>NUCLEOTIDE SEQUENCE [LARGE SCALE GENOMIC DNA]</scope>
</reference>
<proteinExistence type="predicted"/>
<feature type="region of interest" description="Disordered" evidence="1">
    <location>
        <begin position="105"/>
        <end position="125"/>
    </location>
</feature>
<evidence type="ECO:0000313" key="3">
    <source>
        <dbReference type="Proteomes" id="UP000078550"/>
    </source>
</evidence>
<dbReference type="Proteomes" id="UP000078550">
    <property type="component" value="Unassembled WGS sequence"/>
</dbReference>
<dbReference type="EMBL" id="FLRE01000087">
    <property type="protein sequence ID" value="SBT34920.1"/>
    <property type="molecule type" value="Genomic_DNA"/>
</dbReference>
<name>A0A1A8YTE8_PLAOA</name>
<sequence>MCSISEKQMEENGWEGRFLSKRGICADGSSSLEFSLLQFYASFYLTSLCRTNGDDVASTLYSCALSCVWCTGHPAYKLCAARRAFTRSIARRAFTRGKARSTFARGKARSRFLPEERRKTESPYF</sequence>
<feature type="compositionally biased region" description="Basic and acidic residues" evidence="1">
    <location>
        <begin position="112"/>
        <end position="125"/>
    </location>
</feature>
<accession>A0A1A8YTE8</accession>
<dbReference type="AlphaFoldDB" id="A0A1A8YTE8"/>
<evidence type="ECO:0000313" key="2">
    <source>
        <dbReference type="EMBL" id="SBT34920.1"/>
    </source>
</evidence>
<organism evidence="2 3">
    <name type="scientific">Plasmodium ovale wallikeri</name>
    <dbReference type="NCBI Taxonomy" id="864142"/>
    <lineage>
        <taxon>Eukaryota</taxon>
        <taxon>Sar</taxon>
        <taxon>Alveolata</taxon>
        <taxon>Apicomplexa</taxon>
        <taxon>Aconoidasida</taxon>
        <taxon>Haemosporida</taxon>
        <taxon>Plasmodiidae</taxon>
        <taxon>Plasmodium</taxon>
        <taxon>Plasmodium (Plasmodium)</taxon>
    </lineage>
</organism>
<protein>
    <submittedName>
        <fullName evidence="2">Uncharacterized protein</fullName>
    </submittedName>
</protein>
<evidence type="ECO:0000256" key="1">
    <source>
        <dbReference type="SAM" id="MobiDB-lite"/>
    </source>
</evidence>
<gene>
    <name evidence="2" type="ORF">POVWA2_022420</name>
</gene>